<dbReference type="InterPro" id="IPR012160">
    <property type="entry name" value="LtaS-like"/>
</dbReference>
<dbReference type="Gene3D" id="3.40.720.10">
    <property type="entry name" value="Alkaline Phosphatase, subunit A"/>
    <property type="match status" value="1"/>
</dbReference>
<dbReference type="PANTHER" id="PTHR47371">
    <property type="entry name" value="LIPOTEICHOIC ACID SYNTHASE"/>
    <property type="match status" value="1"/>
</dbReference>
<dbReference type="Gene3D" id="3.30.1120.80">
    <property type="match status" value="1"/>
</dbReference>
<reference evidence="8 9" key="1">
    <citation type="submission" date="2024-01" db="EMBL/GenBank/DDBJ databases">
        <title>Niabella digestum sp. nov., isolated from waste digestion system.</title>
        <authorList>
            <person name="Zhang L."/>
        </authorList>
    </citation>
    <scope>NUCLEOTIDE SEQUENCE [LARGE SCALE GENOMIC DNA]</scope>
    <source>
        <strain evidence="8 9">A18</strain>
    </source>
</reference>
<dbReference type="RefSeq" id="WP_330974269.1">
    <property type="nucleotide sequence ID" value="NZ_JAZGLY010000003.1"/>
</dbReference>
<comment type="subcellular location">
    <subcellularLocation>
        <location evidence="1">Cell membrane</location>
        <topology evidence="1">Multi-pass membrane protein</topology>
    </subcellularLocation>
</comment>
<evidence type="ECO:0000259" key="7">
    <source>
        <dbReference type="Pfam" id="PF00884"/>
    </source>
</evidence>
<feature type="transmembrane region" description="Helical" evidence="6">
    <location>
        <begin position="143"/>
        <end position="161"/>
    </location>
</feature>
<dbReference type="Pfam" id="PF00884">
    <property type="entry name" value="Sulfatase"/>
    <property type="match status" value="1"/>
</dbReference>
<evidence type="ECO:0000256" key="1">
    <source>
        <dbReference type="ARBA" id="ARBA00004651"/>
    </source>
</evidence>
<keyword evidence="4 6" id="KW-1133">Transmembrane helix</keyword>
<sequence>MKFKANYYAAVLYRMGVALFFIFLCRFIFWGLNTSLFPGLTADKWLHILKGGLRFDIAALFYFNALSLVLMVFPLPASVLNHRIYKRVVETSFIVCNGIALLLNCIDFIYYRFTLRRTTFAVLKEFQNEQNFGQLAKHFVSDFWYVTLIYLALLTLMIFLYNRVQTEAIEGKSKVRYYIRGVVILLLTVFLAIGGIRGDYKHSTRPITISNAGDYVSNPNEIYLVLNTPFTFIRTTSVQTLKRVNYYTDEELEQIYTPIHRPHPDNVFQKKNVVLILLESFGKEAMGFYNKDLEGGTYTGFTPFLDSLAAHSKIFWQSFANGRKSIDAIPSCIASIPSGVNPFVLTPYVSDTIGGLAHVLRKEGYHTSFFHGAPNGSMGFTAITKLLGIEYYYGKNEFNNDAEYDGIWGIWDEPFLQFFAQKLGTFQQPFFSTFFSVSSHHPFKVPEKYKDVFKKGPLPVLECIGYTDMALKKFFEAAKQQPWFDNTLFIISADHATVTYHEEYQTPWGDIAIPIILYAPGDSAMNGIHDGIIQQIDIMPTVLGYLNYNKPFVAYGNNVLDTAQQQQAFAFQYSAGYKWFEGDYMLFSDGEHVKELYNYKTDRLFRNNIAADSSQLAERLHRRLKAFIQQYNNRLIENRLVIETP</sequence>
<protein>
    <submittedName>
        <fullName evidence="8">LTA synthase family protein</fullName>
    </submittedName>
</protein>
<keyword evidence="5 6" id="KW-0472">Membrane</keyword>
<keyword evidence="9" id="KW-1185">Reference proteome</keyword>
<evidence type="ECO:0000256" key="4">
    <source>
        <dbReference type="ARBA" id="ARBA00022989"/>
    </source>
</evidence>
<feature type="domain" description="Sulfatase N-terminal" evidence="7">
    <location>
        <begin position="271"/>
        <end position="547"/>
    </location>
</feature>
<organism evidence="8 9">
    <name type="scientific">Niabella digestorum</name>
    <dbReference type="NCBI Taxonomy" id="3117701"/>
    <lineage>
        <taxon>Bacteria</taxon>
        <taxon>Pseudomonadati</taxon>
        <taxon>Bacteroidota</taxon>
        <taxon>Chitinophagia</taxon>
        <taxon>Chitinophagales</taxon>
        <taxon>Chitinophagaceae</taxon>
        <taxon>Niabella</taxon>
    </lineage>
</organism>
<dbReference type="InterPro" id="IPR050448">
    <property type="entry name" value="OpgB/LTA_synthase_biosynth"/>
</dbReference>
<dbReference type="InterPro" id="IPR017850">
    <property type="entry name" value="Alkaline_phosphatase_core_sf"/>
</dbReference>
<gene>
    <name evidence="8" type="ORF">V2H41_06190</name>
</gene>
<dbReference type="SUPFAM" id="SSF53649">
    <property type="entry name" value="Alkaline phosphatase-like"/>
    <property type="match status" value="1"/>
</dbReference>
<accession>A0ABU7RFS3</accession>
<comment type="caution">
    <text evidence="8">The sequence shown here is derived from an EMBL/GenBank/DDBJ whole genome shotgun (WGS) entry which is preliminary data.</text>
</comment>
<name>A0ABU7RFS3_9BACT</name>
<keyword evidence="3 6" id="KW-0812">Transmembrane</keyword>
<feature type="transmembrane region" description="Helical" evidence="6">
    <location>
        <begin position="12"/>
        <end position="32"/>
    </location>
</feature>
<keyword evidence="2" id="KW-1003">Cell membrane</keyword>
<evidence type="ECO:0000313" key="9">
    <source>
        <dbReference type="Proteomes" id="UP001357452"/>
    </source>
</evidence>
<dbReference type="Proteomes" id="UP001357452">
    <property type="component" value="Unassembled WGS sequence"/>
</dbReference>
<dbReference type="InterPro" id="IPR000917">
    <property type="entry name" value="Sulfatase_N"/>
</dbReference>
<dbReference type="EMBL" id="JAZGLY010000003">
    <property type="protein sequence ID" value="MEE6186859.1"/>
    <property type="molecule type" value="Genomic_DNA"/>
</dbReference>
<proteinExistence type="predicted"/>
<evidence type="ECO:0000256" key="3">
    <source>
        <dbReference type="ARBA" id="ARBA00022692"/>
    </source>
</evidence>
<evidence type="ECO:0000256" key="2">
    <source>
        <dbReference type="ARBA" id="ARBA00022475"/>
    </source>
</evidence>
<evidence type="ECO:0000313" key="8">
    <source>
        <dbReference type="EMBL" id="MEE6186859.1"/>
    </source>
</evidence>
<dbReference type="PANTHER" id="PTHR47371:SF3">
    <property type="entry name" value="PHOSPHOGLYCEROL TRANSFERASE I"/>
    <property type="match status" value="1"/>
</dbReference>
<feature type="transmembrane region" description="Helical" evidence="6">
    <location>
        <begin position="177"/>
        <end position="196"/>
    </location>
</feature>
<evidence type="ECO:0000256" key="5">
    <source>
        <dbReference type="ARBA" id="ARBA00023136"/>
    </source>
</evidence>
<evidence type="ECO:0000256" key="6">
    <source>
        <dbReference type="SAM" id="Phobius"/>
    </source>
</evidence>
<dbReference type="CDD" id="cd16015">
    <property type="entry name" value="LTA_synthase"/>
    <property type="match status" value="1"/>
</dbReference>
<feature type="transmembrane region" description="Helical" evidence="6">
    <location>
        <begin position="59"/>
        <end position="80"/>
    </location>
</feature>
<dbReference type="PIRSF" id="PIRSF005091">
    <property type="entry name" value="Mmb_sulf_HI1246"/>
    <property type="match status" value="1"/>
</dbReference>
<feature type="transmembrane region" description="Helical" evidence="6">
    <location>
        <begin position="92"/>
        <end position="113"/>
    </location>
</feature>